<dbReference type="SMART" id="SM00382">
    <property type="entry name" value="AAA"/>
    <property type="match status" value="1"/>
</dbReference>
<comment type="caution">
    <text evidence="6">The sequence shown here is derived from an EMBL/GenBank/DDBJ whole genome shotgun (WGS) entry which is preliminary data.</text>
</comment>
<comment type="similarity">
    <text evidence="1">Belongs to the ABC transporter superfamily.</text>
</comment>
<dbReference type="Proteomes" id="UP001342826">
    <property type="component" value="Unassembled WGS sequence"/>
</dbReference>
<evidence type="ECO:0000313" key="7">
    <source>
        <dbReference type="Proteomes" id="UP001342826"/>
    </source>
</evidence>
<evidence type="ECO:0000256" key="3">
    <source>
        <dbReference type="ARBA" id="ARBA00022741"/>
    </source>
</evidence>
<dbReference type="EMBL" id="JARTFS010000005">
    <property type="protein sequence ID" value="MED4400814.1"/>
    <property type="molecule type" value="Genomic_DNA"/>
</dbReference>
<reference evidence="6 7" key="1">
    <citation type="submission" date="2023-03" db="EMBL/GenBank/DDBJ databases">
        <title>Bacillus Genome Sequencing.</title>
        <authorList>
            <person name="Dunlap C."/>
        </authorList>
    </citation>
    <scope>NUCLEOTIDE SEQUENCE [LARGE SCALE GENOMIC DNA]</scope>
    <source>
        <strain evidence="6 7">NRS-1717</strain>
    </source>
</reference>
<keyword evidence="3" id="KW-0547">Nucleotide-binding</keyword>
<evidence type="ECO:0000256" key="2">
    <source>
        <dbReference type="ARBA" id="ARBA00022448"/>
    </source>
</evidence>
<dbReference type="InterPro" id="IPR017871">
    <property type="entry name" value="ABC_transporter-like_CS"/>
</dbReference>
<dbReference type="Gene3D" id="3.40.50.300">
    <property type="entry name" value="P-loop containing nucleotide triphosphate hydrolases"/>
    <property type="match status" value="1"/>
</dbReference>
<keyword evidence="7" id="KW-1185">Reference proteome</keyword>
<dbReference type="PANTHER" id="PTHR42711">
    <property type="entry name" value="ABC TRANSPORTER ATP-BINDING PROTEIN"/>
    <property type="match status" value="1"/>
</dbReference>
<dbReference type="GO" id="GO:0005524">
    <property type="term" value="F:ATP binding"/>
    <property type="evidence" value="ECO:0007669"/>
    <property type="project" value="UniProtKB-KW"/>
</dbReference>
<proteinExistence type="inferred from homology"/>
<dbReference type="InterPro" id="IPR050763">
    <property type="entry name" value="ABC_transporter_ATP-binding"/>
</dbReference>
<keyword evidence="2" id="KW-0813">Transport</keyword>
<accession>A0ABU6NUN8</accession>
<dbReference type="InterPro" id="IPR027417">
    <property type="entry name" value="P-loop_NTPase"/>
</dbReference>
<gene>
    <name evidence="6" type="ORF">P9271_05645</name>
</gene>
<organism evidence="6 7">
    <name type="scientific">Metabacillus fastidiosus</name>
    <dbReference type="NCBI Taxonomy" id="1458"/>
    <lineage>
        <taxon>Bacteria</taxon>
        <taxon>Bacillati</taxon>
        <taxon>Bacillota</taxon>
        <taxon>Bacilli</taxon>
        <taxon>Bacillales</taxon>
        <taxon>Bacillaceae</taxon>
        <taxon>Metabacillus</taxon>
    </lineage>
</organism>
<sequence>MPQSIYELKNITLSYKKTNDKANDNISLTIYKGEIIGILGPNGAGKTTLIKQMIGQLAPTMGTIRFSGQDVLKDTKEVLRQVAYYSQETFALSFLKTWEAIYFTGRLRGLSRTEAKKQTDSILKRLEMSEYRDKLLKKLSGGQRRLISIGTVLIGNAPVMILDEPTNELDPLKRKLVWEIIKERNRNGTTIILVTHNILEAEKVVHRVAVIDRGKLLAVDRVAELKRRVDQRMRLEMITYNGNHEKIQEKLAAFGTVEEVEETRLHMLVEKESAAAIIELIQDDDLYISQFSLIPPSLEDVYSKINEQEDV</sequence>
<dbReference type="InterPro" id="IPR003439">
    <property type="entry name" value="ABC_transporter-like_ATP-bd"/>
</dbReference>
<evidence type="ECO:0000313" key="6">
    <source>
        <dbReference type="EMBL" id="MED4400814.1"/>
    </source>
</evidence>
<dbReference type="GeneID" id="301139945"/>
<name>A0ABU6NUN8_9BACI</name>
<dbReference type="PROSITE" id="PS50893">
    <property type="entry name" value="ABC_TRANSPORTER_2"/>
    <property type="match status" value="1"/>
</dbReference>
<dbReference type="InterPro" id="IPR003593">
    <property type="entry name" value="AAA+_ATPase"/>
</dbReference>
<dbReference type="RefSeq" id="WP_066226149.1">
    <property type="nucleotide sequence ID" value="NZ_JARTFQ010000005.1"/>
</dbReference>
<feature type="domain" description="ABC transporter" evidence="5">
    <location>
        <begin position="6"/>
        <end position="238"/>
    </location>
</feature>
<protein>
    <submittedName>
        <fullName evidence="6">ABC transporter ATP-binding protein</fullName>
    </submittedName>
</protein>
<dbReference type="PANTHER" id="PTHR42711:SF5">
    <property type="entry name" value="ABC TRANSPORTER ATP-BINDING PROTEIN NATA"/>
    <property type="match status" value="1"/>
</dbReference>
<evidence type="ECO:0000259" key="5">
    <source>
        <dbReference type="PROSITE" id="PS50893"/>
    </source>
</evidence>
<evidence type="ECO:0000256" key="1">
    <source>
        <dbReference type="ARBA" id="ARBA00005417"/>
    </source>
</evidence>
<dbReference type="Pfam" id="PF00005">
    <property type="entry name" value="ABC_tran"/>
    <property type="match status" value="1"/>
</dbReference>
<keyword evidence="4 6" id="KW-0067">ATP-binding</keyword>
<dbReference type="PROSITE" id="PS00211">
    <property type="entry name" value="ABC_TRANSPORTER_1"/>
    <property type="match status" value="1"/>
</dbReference>
<evidence type="ECO:0000256" key="4">
    <source>
        <dbReference type="ARBA" id="ARBA00022840"/>
    </source>
</evidence>
<dbReference type="SUPFAM" id="SSF52540">
    <property type="entry name" value="P-loop containing nucleoside triphosphate hydrolases"/>
    <property type="match status" value="1"/>
</dbReference>